<dbReference type="InterPro" id="IPR009057">
    <property type="entry name" value="Homeodomain-like_sf"/>
</dbReference>
<feature type="domain" description="HTH tetR-type" evidence="5">
    <location>
        <begin position="7"/>
        <end position="67"/>
    </location>
</feature>
<name>A0A1M4N4A7_9RHOB</name>
<dbReference type="InterPro" id="IPR050109">
    <property type="entry name" value="HTH-type_TetR-like_transc_reg"/>
</dbReference>
<dbReference type="PANTHER" id="PTHR30055">
    <property type="entry name" value="HTH-TYPE TRANSCRIPTIONAL REGULATOR RUTR"/>
    <property type="match status" value="1"/>
</dbReference>
<sequence>MQDTKKDARSEQIEEAAYAVLAEKGFAGASMLSIAKRAKCSNETMYRWYGDKVGLFRALVTRNADRVASVLRQAAAQDRAPLDVLEEFGPLLLDTLLGERAVALNRAAAADASGTLGQTLAEAGRDTVQPLIVAVMERAIRQRAISGPAEAACDLYLSLLLGDWQIRRVVARVPVPSADMRAARAKRAIQGLRTLMPAT</sequence>
<evidence type="ECO:0000313" key="6">
    <source>
        <dbReference type="EMBL" id="SCM69683.1"/>
    </source>
</evidence>
<evidence type="ECO:0000256" key="2">
    <source>
        <dbReference type="ARBA" id="ARBA00023125"/>
    </source>
</evidence>
<dbReference type="EMBL" id="FMJB01000065">
    <property type="protein sequence ID" value="SCM69683.1"/>
    <property type="molecule type" value="Genomic_DNA"/>
</dbReference>
<evidence type="ECO:0000256" key="1">
    <source>
        <dbReference type="ARBA" id="ARBA00023015"/>
    </source>
</evidence>
<dbReference type="GO" id="GO:0000976">
    <property type="term" value="F:transcription cis-regulatory region binding"/>
    <property type="evidence" value="ECO:0007669"/>
    <property type="project" value="TreeGrafter"/>
</dbReference>
<evidence type="ECO:0000256" key="3">
    <source>
        <dbReference type="ARBA" id="ARBA00023163"/>
    </source>
</evidence>
<dbReference type="GO" id="GO:0003700">
    <property type="term" value="F:DNA-binding transcription factor activity"/>
    <property type="evidence" value="ECO:0007669"/>
    <property type="project" value="TreeGrafter"/>
</dbReference>
<reference evidence="7" key="1">
    <citation type="submission" date="2016-09" db="EMBL/GenBank/DDBJ databases">
        <authorList>
            <person name="Wibberg D."/>
        </authorList>
    </citation>
    <scope>NUCLEOTIDE SEQUENCE [LARGE SCALE GENOMIC DNA]</scope>
</reference>
<accession>A0A1M4N4A7</accession>
<dbReference type="RefSeq" id="WP_072709549.1">
    <property type="nucleotide sequence ID" value="NZ_FMJB01000065.1"/>
</dbReference>
<organism evidence="6 7">
    <name type="scientific">Donghicola eburneus</name>
    <dbReference type="NCBI Taxonomy" id="393278"/>
    <lineage>
        <taxon>Bacteria</taxon>
        <taxon>Pseudomonadati</taxon>
        <taxon>Pseudomonadota</taxon>
        <taxon>Alphaproteobacteria</taxon>
        <taxon>Rhodobacterales</taxon>
        <taxon>Roseobacteraceae</taxon>
        <taxon>Donghicola</taxon>
    </lineage>
</organism>
<keyword evidence="3" id="KW-0804">Transcription</keyword>
<proteinExistence type="predicted"/>
<dbReference type="InterPro" id="IPR001647">
    <property type="entry name" value="HTH_TetR"/>
</dbReference>
<evidence type="ECO:0000259" key="5">
    <source>
        <dbReference type="PROSITE" id="PS50977"/>
    </source>
</evidence>
<dbReference type="AlphaFoldDB" id="A0A1M4N4A7"/>
<dbReference type="Gene3D" id="1.10.357.10">
    <property type="entry name" value="Tetracycline Repressor, domain 2"/>
    <property type="match status" value="1"/>
</dbReference>
<dbReference type="Pfam" id="PF00440">
    <property type="entry name" value="TetR_N"/>
    <property type="match status" value="1"/>
</dbReference>
<dbReference type="SUPFAM" id="SSF46689">
    <property type="entry name" value="Homeodomain-like"/>
    <property type="match status" value="1"/>
</dbReference>
<keyword evidence="7" id="KW-1185">Reference proteome</keyword>
<feature type="DNA-binding region" description="H-T-H motif" evidence="4">
    <location>
        <begin position="30"/>
        <end position="49"/>
    </location>
</feature>
<keyword evidence="1" id="KW-0805">Transcription regulation</keyword>
<gene>
    <name evidence="6" type="ORF">KARMA_3923</name>
</gene>
<dbReference type="Proteomes" id="UP000184085">
    <property type="component" value="Unassembled WGS sequence"/>
</dbReference>
<dbReference type="Gene3D" id="1.10.10.60">
    <property type="entry name" value="Homeodomain-like"/>
    <property type="match status" value="1"/>
</dbReference>
<protein>
    <recommendedName>
        <fullName evidence="5">HTH tetR-type domain-containing protein</fullName>
    </recommendedName>
</protein>
<evidence type="ECO:0000313" key="7">
    <source>
        <dbReference type="Proteomes" id="UP000184085"/>
    </source>
</evidence>
<dbReference type="PROSITE" id="PS50977">
    <property type="entry name" value="HTH_TETR_2"/>
    <property type="match status" value="1"/>
</dbReference>
<evidence type="ECO:0000256" key="4">
    <source>
        <dbReference type="PROSITE-ProRule" id="PRU00335"/>
    </source>
</evidence>
<dbReference type="PANTHER" id="PTHR30055:SF234">
    <property type="entry name" value="HTH-TYPE TRANSCRIPTIONAL REGULATOR BETI"/>
    <property type="match status" value="1"/>
</dbReference>
<keyword evidence="2 4" id="KW-0238">DNA-binding</keyword>